<reference evidence="10 11" key="1">
    <citation type="journal article" date="2017" name="ISME J.">
        <title>Energy and carbon metabolisms in a deep terrestrial subsurface fluid microbial community.</title>
        <authorList>
            <person name="Momper L."/>
            <person name="Jungbluth S.P."/>
            <person name="Lee M.D."/>
            <person name="Amend J.P."/>
        </authorList>
    </citation>
    <scope>NUCLEOTIDE SEQUENCE [LARGE SCALE GENOMIC DNA]</scope>
    <source>
        <strain evidence="10">SURF_26</strain>
    </source>
</reference>
<proteinExistence type="inferred from homology"/>
<organism evidence="10 11">
    <name type="scientific">Candidatus Auribacter fodinae</name>
    <dbReference type="NCBI Taxonomy" id="2093366"/>
    <lineage>
        <taxon>Bacteria</taxon>
        <taxon>Pseudomonadati</taxon>
        <taxon>Candidatus Auribacterota</taxon>
        <taxon>Candidatus Auribacteria</taxon>
        <taxon>Candidatus Auribacterales</taxon>
        <taxon>Candidatus Auribacteraceae</taxon>
        <taxon>Candidatus Auribacter</taxon>
    </lineage>
</organism>
<evidence type="ECO:0000256" key="7">
    <source>
        <dbReference type="ARBA" id="ARBA00023277"/>
    </source>
</evidence>
<evidence type="ECO:0000313" key="11">
    <source>
        <dbReference type="Proteomes" id="UP000266426"/>
    </source>
</evidence>
<evidence type="ECO:0000256" key="4">
    <source>
        <dbReference type="ARBA" id="ARBA00022695"/>
    </source>
</evidence>
<dbReference type="GO" id="GO:0008878">
    <property type="term" value="F:glucose-1-phosphate adenylyltransferase activity"/>
    <property type="evidence" value="ECO:0007669"/>
    <property type="project" value="UniProtKB-UniRule"/>
</dbReference>
<dbReference type="Gene3D" id="2.160.10.10">
    <property type="entry name" value="Hexapeptide repeat proteins"/>
    <property type="match status" value="1"/>
</dbReference>
<dbReference type="CDD" id="cd04651">
    <property type="entry name" value="LbH_G1P_AT_C"/>
    <property type="match status" value="1"/>
</dbReference>
<accession>A0A3A4R6Z0</accession>
<evidence type="ECO:0000256" key="8">
    <source>
        <dbReference type="NCBIfam" id="TIGR02091"/>
    </source>
</evidence>
<keyword evidence="5" id="KW-0547">Nucleotide-binding</keyword>
<protein>
    <recommendedName>
        <fullName evidence="8">Glucose-1-phosphate adenylyltransferase</fullName>
        <ecNumber evidence="8">2.7.7.27</ecNumber>
    </recommendedName>
</protein>
<dbReference type="PROSITE" id="PS00809">
    <property type="entry name" value="ADP_GLC_PYROPHOSPH_2"/>
    <property type="match status" value="1"/>
</dbReference>
<dbReference type="InterPro" id="IPR005835">
    <property type="entry name" value="NTP_transferase_dom"/>
</dbReference>
<gene>
    <name evidence="10" type="ORF">C4541_04150</name>
</gene>
<dbReference type="SUPFAM" id="SSF51161">
    <property type="entry name" value="Trimeric LpxA-like enzymes"/>
    <property type="match status" value="1"/>
</dbReference>
<evidence type="ECO:0000256" key="3">
    <source>
        <dbReference type="ARBA" id="ARBA00022679"/>
    </source>
</evidence>
<keyword evidence="2" id="KW-0321">Glycogen metabolism</keyword>
<dbReference type="GO" id="GO:0005978">
    <property type="term" value="P:glycogen biosynthetic process"/>
    <property type="evidence" value="ECO:0007669"/>
    <property type="project" value="UniProtKB-UniRule"/>
</dbReference>
<dbReference type="PANTHER" id="PTHR43523:SF12">
    <property type="entry name" value="GLUCOSE-1-PHOSPHATE ADENYLYLTRANSFERASE LARGE SUBUNIT 1, CHLOROPLASTIC-RELATED"/>
    <property type="match status" value="1"/>
</dbReference>
<dbReference type="NCBIfam" id="NF002772">
    <property type="entry name" value="PRK02862.1"/>
    <property type="match status" value="1"/>
</dbReference>
<feature type="domain" description="Nucleotidyl transferase" evidence="9">
    <location>
        <begin position="6"/>
        <end position="273"/>
    </location>
</feature>
<keyword evidence="4 10" id="KW-0548">Nucleotidyltransferase</keyword>
<dbReference type="InterPro" id="IPR029044">
    <property type="entry name" value="Nucleotide-diphossugar_trans"/>
</dbReference>
<sequence length="420" mass="47145">MKNVLAVILGGGRGTRLYPLTKDRSKPAVPLGGKYRLVDIPISNCINNGVKKIYVLTQFNTASLHMHINRSFAFDIFSNGYIDILPAEQTLTSEKWYEGTADAVRRNLRHFVDSSIDTVLILSGDQLYRMNFHQIVAYHKKNNADITISVLPVEREKTAGFGILKVNKTGKITDFVEKTKDPKILDEYKVPDMSLFNPSGTLNPDKQYLASMGIYVFKRDILDPVLDNDMTDFGKHIIPYAINKFNVYAFPYEGYWEDIGTIKSFYEATLDLTNDNPAFDFFDPDAPVFTHPRFLPSSKVKDCTISSCIISEGCKLTKAEIKHSVIGIRSNIREGSYLADSIMMGQDYYDENGTTGKIPMGLGRNCHIERTIIDKNARIGDCSVIKSKAGEPDADFDNYYIRDGIVIIPKNAVIEPGTII</sequence>
<dbReference type="SUPFAM" id="SSF53448">
    <property type="entry name" value="Nucleotide-diphospho-sugar transferases"/>
    <property type="match status" value="1"/>
</dbReference>
<dbReference type="Pfam" id="PF25247">
    <property type="entry name" value="LbH_GLGC"/>
    <property type="match status" value="1"/>
</dbReference>
<dbReference type="InterPro" id="IPR011004">
    <property type="entry name" value="Trimer_LpxA-like_sf"/>
</dbReference>
<evidence type="ECO:0000313" key="10">
    <source>
        <dbReference type="EMBL" id="RJP60423.1"/>
    </source>
</evidence>
<dbReference type="PROSITE" id="PS00810">
    <property type="entry name" value="ADP_GLC_PYROPHOSPH_3"/>
    <property type="match status" value="1"/>
</dbReference>
<dbReference type="Pfam" id="PF00483">
    <property type="entry name" value="NTP_transferase"/>
    <property type="match status" value="1"/>
</dbReference>
<evidence type="ECO:0000256" key="2">
    <source>
        <dbReference type="ARBA" id="ARBA00022600"/>
    </source>
</evidence>
<dbReference type="PANTHER" id="PTHR43523">
    <property type="entry name" value="GLUCOSE-1-PHOSPHATE ADENYLYLTRANSFERASE-RELATED"/>
    <property type="match status" value="1"/>
</dbReference>
<name>A0A3A4R6Z0_9BACT</name>
<dbReference type="AlphaFoldDB" id="A0A3A4R6Z0"/>
<keyword evidence="3 10" id="KW-0808">Transferase</keyword>
<dbReference type="GO" id="GO:0005524">
    <property type="term" value="F:ATP binding"/>
    <property type="evidence" value="ECO:0007669"/>
    <property type="project" value="UniProtKB-KW"/>
</dbReference>
<keyword evidence="6" id="KW-0067">ATP-binding</keyword>
<evidence type="ECO:0000259" key="9">
    <source>
        <dbReference type="Pfam" id="PF00483"/>
    </source>
</evidence>
<evidence type="ECO:0000256" key="1">
    <source>
        <dbReference type="ARBA" id="ARBA00010443"/>
    </source>
</evidence>
<dbReference type="InterPro" id="IPR005836">
    <property type="entry name" value="ADP_Glu_pyroP_CS"/>
</dbReference>
<keyword evidence="7" id="KW-0119">Carbohydrate metabolism</keyword>
<comment type="similarity">
    <text evidence="1">Belongs to the bacterial/plant glucose-1-phosphate adenylyltransferase family.</text>
</comment>
<dbReference type="EMBL" id="QZJZ01000030">
    <property type="protein sequence ID" value="RJP60423.1"/>
    <property type="molecule type" value="Genomic_DNA"/>
</dbReference>
<dbReference type="InterPro" id="IPR011831">
    <property type="entry name" value="ADP-Glc_PPase"/>
</dbReference>
<evidence type="ECO:0000256" key="6">
    <source>
        <dbReference type="ARBA" id="ARBA00022840"/>
    </source>
</evidence>
<dbReference type="EC" id="2.7.7.27" evidence="8"/>
<evidence type="ECO:0000256" key="5">
    <source>
        <dbReference type="ARBA" id="ARBA00022741"/>
    </source>
</evidence>
<dbReference type="NCBIfam" id="TIGR02091">
    <property type="entry name" value="glgC"/>
    <property type="match status" value="1"/>
</dbReference>
<dbReference type="Proteomes" id="UP000266426">
    <property type="component" value="Unassembled WGS sequence"/>
</dbReference>
<dbReference type="PROSITE" id="PS00808">
    <property type="entry name" value="ADP_GLC_PYROPHOSPH_1"/>
    <property type="match status" value="1"/>
</dbReference>
<dbReference type="Gene3D" id="3.90.550.10">
    <property type="entry name" value="Spore Coat Polysaccharide Biosynthesis Protein SpsA, Chain A"/>
    <property type="match status" value="1"/>
</dbReference>
<dbReference type="CDD" id="cd02508">
    <property type="entry name" value="ADP_Glucose_PP"/>
    <property type="match status" value="1"/>
</dbReference>
<comment type="caution">
    <text evidence="10">The sequence shown here is derived from an EMBL/GenBank/DDBJ whole genome shotgun (WGS) entry which is preliminary data.</text>
</comment>